<name>A0ABD0VMK6_DENTH</name>
<organism evidence="1 2">
    <name type="scientific">Dendrobium thyrsiflorum</name>
    <name type="common">Pinecone-like raceme dendrobium</name>
    <name type="synonym">Orchid</name>
    <dbReference type="NCBI Taxonomy" id="117978"/>
    <lineage>
        <taxon>Eukaryota</taxon>
        <taxon>Viridiplantae</taxon>
        <taxon>Streptophyta</taxon>
        <taxon>Embryophyta</taxon>
        <taxon>Tracheophyta</taxon>
        <taxon>Spermatophyta</taxon>
        <taxon>Magnoliopsida</taxon>
        <taxon>Liliopsida</taxon>
        <taxon>Asparagales</taxon>
        <taxon>Orchidaceae</taxon>
        <taxon>Epidendroideae</taxon>
        <taxon>Malaxideae</taxon>
        <taxon>Dendrobiinae</taxon>
        <taxon>Dendrobium</taxon>
    </lineage>
</organism>
<gene>
    <name evidence="1" type="ORF">M5K25_002492</name>
</gene>
<evidence type="ECO:0000313" key="1">
    <source>
        <dbReference type="EMBL" id="KAL0926275.1"/>
    </source>
</evidence>
<proteinExistence type="predicted"/>
<sequence>MTEREEYVYKSSDQMKRGKTLIQVPMDEKRVIKALKEILEGEVGQLQAEVGSINEEDVVVVCGFQVIPSDSCDDGDYGENEGLGVKTAKRKLLQMGENKKSSYHFITTNVAGVHHLSNPGCANSNVAPNKALKMINYN</sequence>
<reference evidence="1 2" key="1">
    <citation type="journal article" date="2024" name="Plant Biotechnol. J.">
        <title>Dendrobium thyrsiflorum genome and its molecular insights into genes involved in important horticultural traits.</title>
        <authorList>
            <person name="Chen B."/>
            <person name="Wang J.Y."/>
            <person name="Zheng P.J."/>
            <person name="Li K.L."/>
            <person name="Liang Y.M."/>
            <person name="Chen X.F."/>
            <person name="Zhang C."/>
            <person name="Zhao X."/>
            <person name="He X."/>
            <person name="Zhang G.Q."/>
            <person name="Liu Z.J."/>
            <person name="Xu Q."/>
        </authorList>
    </citation>
    <scope>NUCLEOTIDE SEQUENCE [LARGE SCALE GENOMIC DNA]</scope>
    <source>
        <strain evidence="1">GZMU011</strain>
    </source>
</reference>
<comment type="caution">
    <text evidence="1">The sequence shown here is derived from an EMBL/GenBank/DDBJ whole genome shotgun (WGS) entry which is preliminary data.</text>
</comment>
<protein>
    <submittedName>
        <fullName evidence="1">Uncharacterized protein</fullName>
    </submittedName>
</protein>
<accession>A0ABD0VMK6</accession>
<dbReference type="EMBL" id="JANQDX010000003">
    <property type="protein sequence ID" value="KAL0926275.1"/>
    <property type="molecule type" value="Genomic_DNA"/>
</dbReference>
<evidence type="ECO:0000313" key="2">
    <source>
        <dbReference type="Proteomes" id="UP001552299"/>
    </source>
</evidence>
<keyword evidence="2" id="KW-1185">Reference proteome</keyword>
<dbReference type="Proteomes" id="UP001552299">
    <property type="component" value="Unassembled WGS sequence"/>
</dbReference>
<dbReference type="AlphaFoldDB" id="A0ABD0VMK6"/>